<sequence length="53" mass="5694">MEIAVWNSYAMLAHQRGEHTEAVDSGLAAQSTAITKRDPSSPPWTTPARPSAT</sequence>
<reference evidence="2 3" key="1">
    <citation type="submission" date="2019-06" db="EMBL/GenBank/DDBJ databases">
        <title>Whole genome shotgun sequence of Streptomyces spinoverrucosus NBRC 14228.</title>
        <authorList>
            <person name="Hosoyama A."/>
            <person name="Uohara A."/>
            <person name="Ohji S."/>
            <person name="Ichikawa N."/>
        </authorList>
    </citation>
    <scope>NUCLEOTIDE SEQUENCE [LARGE SCALE GENOMIC DNA]</scope>
    <source>
        <strain evidence="2 3">NBRC 14228</strain>
    </source>
</reference>
<dbReference type="Proteomes" id="UP000317881">
    <property type="component" value="Unassembled WGS sequence"/>
</dbReference>
<evidence type="ECO:0000313" key="3">
    <source>
        <dbReference type="Proteomes" id="UP000317881"/>
    </source>
</evidence>
<evidence type="ECO:0000256" key="1">
    <source>
        <dbReference type="SAM" id="MobiDB-lite"/>
    </source>
</evidence>
<organism evidence="2 3">
    <name type="scientific">Streptomyces spinoverrucosus</name>
    <dbReference type="NCBI Taxonomy" id="284043"/>
    <lineage>
        <taxon>Bacteria</taxon>
        <taxon>Bacillati</taxon>
        <taxon>Actinomycetota</taxon>
        <taxon>Actinomycetes</taxon>
        <taxon>Kitasatosporales</taxon>
        <taxon>Streptomycetaceae</taxon>
        <taxon>Streptomyces</taxon>
    </lineage>
</organism>
<name>A0A4Y3VQ94_9ACTN</name>
<evidence type="ECO:0000313" key="2">
    <source>
        <dbReference type="EMBL" id="GEC08378.1"/>
    </source>
</evidence>
<dbReference type="AlphaFoldDB" id="A0A4Y3VQ94"/>
<keyword evidence="3" id="KW-1185">Reference proteome</keyword>
<feature type="region of interest" description="Disordered" evidence="1">
    <location>
        <begin position="22"/>
        <end position="53"/>
    </location>
</feature>
<dbReference type="EMBL" id="BJND01000052">
    <property type="protein sequence ID" value="GEC08378.1"/>
    <property type="molecule type" value="Genomic_DNA"/>
</dbReference>
<comment type="caution">
    <text evidence="2">The sequence shown here is derived from an EMBL/GenBank/DDBJ whole genome shotgun (WGS) entry which is preliminary data.</text>
</comment>
<gene>
    <name evidence="2" type="ORF">SSP24_60330</name>
</gene>
<proteinExistence type="predicted"/>
<accession>A0A4Y3VQ94</accession>
<protein>
    <submittedName>
        <fullName evidence="2">Uncharacterized protein</fullName>
    </submittedName>
</protein>